<evidence type="ECO:0000313" key="5">
    <source>
        <dbReference type="Proteomes" id="UP001158986"/>
    </source>
</evidence>
<dbReference type="Proteomes" id="UP001158986">
    <property type="component" value="Unassembled WGS sequence"/>
</dbReference>
<dbReference type="EMBL" id="CAKKTJ010000093">
    <property type="protein sequence ID" value="CAH0474018.1"/>
    <property type="molecule type" value="Genomic_DNA"/>
</dbReference>
<keyword evidence="1" id="KW-0479">Metal-binding</keyword>
<dbReference type="PANTHER" id="PTHR31973:SF187">
    <property type="entry name" value="MUTATOR TRANSPOSASE MUDRA PROTEIN"/>
    <property type="match status" value="1"/>
</dbReference>
<dbReference type="GO" id="GO:0008270">
    <property type="term" value="F:zinc ion binding"/>
    <property type="evidence" value="ECO:0007669"/>
    <property type="project" value="UniProtKB-KW"/>
</dbReference>
<keyword evidence="1" id="KW-0862">Zinc</keyword>
<dbReference type="Pfam" id="PF04434">
    <property type="entry name" value="SWIM"/>
    <property type="match status" value="1"/>
</dbReference>
<organism evidence="3 6">
    <name type="scientific">Peronospora belbahrii</name>
    <dbReference type="NCBI Taxonomy" id="622444"/>
    <lineage>
        <taxon>Eukaryota</taxon>
        <taxon>Sar</taxon>
        <taxon>Stramenopiles</taxon>
        <taxon>Oomycota</taxon>
        <taxon>Peronosporomycetes</taxon>
        <taxon>Peronosporales</taxon>
        <taxon>Peronosporaceae</taxon>
        <taxon>Peronospora</taxon>
    </lineage>
</organism>
<proteinExistence type="predicted"/>
<reference evidence="3 5" key="1">
    <citation type="submission" date="2021-11" db="EMBL/GenBank/DDBJ databases">
        <authorList>
            <person name="Islam A."/>
            <person name="Islam S."/>
            <person name="Flora M.S."/>
            <person name="Rahman M."/>
            <person name="Ziaur R.M."/>
            <person name="Epstein J.H."/>
            <person name="Hassan M."/>
            <person name="Klassen M."/>
            <person name="Woodard K."/>
            <person name="Webb A."/>
            <person name="Webby R.J."/>
            <person name="El Zowalaty M.E."/>
        </authorList>
    </citation>
    <scope>NUCLEOTIDE SEQUENCE</scope>
    <source>
        <strain evidence="4">Pbs1</strain>
        <strain evidence="3">Pbs3</strain>
    </source>
</reference>
<evidence type="ECO:0000259" key="2">
    <source>
        <dbReference type="PROSITE" id="PS50966"/>
    </source>
</evidence>
<dbReference type="Proteomes" id="UP001160483">
    <property type="component" value="Unassembled WGS sequence"/>
</dbReference>
<dbReference type="EMBL" id="CAKLCB010000182">
    <property type="protein sequence ID" value="CAH0516632.1"/>
    <property type="molecule type" value="Genomic_DNA"/>
</dbReference>
<dbReference type="InterPro" id="IPR007527">
    <property type="entry name" value="Znf_SWIM"/>
</dbReference>
<accession>A0AAU9KMB7</accession>
<feature type="domain" description="SWIM-type" evidence="2">
    <location>
        <begin position="478"/>
        <end position="510"/>
    </location>
</feature>
<evidence type="ECO:0000313" key="3">
    <source>
        <dbReference type="EMBL" id="CAH0474018.1"/>
    </source>
</evidence>
<protein>
    <recommendedName>
        <fullName evidence="2">SWIM-type domain-containing protein</fullName>
    </recommendedName>
</protein>
<sequence>MPRSVKISPDAPGVSVTTVDGRELTLRRGLTFLDRPSATIFFQDFAKAQGKRLIINKKKSGGAQYEYVCASRSSPCNFRIKLLKSRSAQSSHFFVSSFVAQHSSDCAGIPKLTVRQAAAVLLGENGTPSSANVNELRKQLEECSGEIISSRKAYRVRDKILHLAAGKFLKGFQKLESLLKTFQLKNSSVHVKFEMDQLSGIFQRAFLAHPFVGKYQCSRGLQPVFGLDTAKIRNLNYHGQLFLLIGKDGNNQVMTLCVAIAPQADVENWRWFLLNCQQAQLELSKAVILTDRTRTLLAATEGLDLTLRQCTRHIISHLKIRVAKNVATVQIEDLVWRAQAADSEAEFNSCLGMIGLTCPAAESYLRGLDPRTWALFCVAQHVKLYGWNSTLFSADDNKDLLCLAPYDLMQHYMELFMTLAYNQGVHAKKWIEGGKVFTEYAEKLLTEQRDASNFQVVQPSNDGVLFVTESRSFPPRRYRVDLDQCVCSCAFLQQMGVPCRHFLAGLAFFKRSSEDESFMDECFRVTTFAEQYDTQRTGSIELLLDSDLQENHAIRVPTVARKRGRPKSKPCPLNDEVLMTSATANAVLDGNSNLLECGEDAQGKRQYCGLTGHSKRTCDQEAPADHALANEVAPDMMI</sequence>
<evidence type="ECO:0000313" key="4">
    <source>
        <dbReference type="EMBL" id="CAH0516632.1"/>
    </source>
</evidence>
<dbReference type="AlphaFoldDB" id="A0AAU9KMB7"/>
<keyword evidence="5" id="KW-1185">Reference proteome</keyword>
<keyword evidence="1" id="KW-0863">Zinc-finger</keyword>
<evidence type="ECO:0000256" key="1">
    <source>
        <dbReference type="PROSITE-ProRule" id="PRU00325"/>
    </source>
</evidence>
<evidence type="ECO:0000313" key="6">
    <source>
        <dbReference type="Proteomes" id="UP001160483"/>
    </source>
</evidence>
<gene>
    <name evidence="4" type="ORF">PBS001_LOCUS3287</name>
    <name evidence="3" type="ORF">PBS003_LOCUS887</name>
</gene>
<dbReference type="PANTHER" id="PTHR31973">
    <property type="entry name" value="POLYPROTEIN, PUTATIVE-RELATED"/>
    <property type="match status" value="1"/>
</dbReference>
<comment type="caution">
    <text evidence="3">The sequence shown here is derived from an EMBL/GenBank/DDBJ whole genome shotgun (WGS) entry which is preliminary data.</text>
</comment>
<name>A0AAU9KMB7_9STRA</name>
<dbReference type="PROSITE" id="PS50966">
    <property type="entry name" value="ZF_SWIM"/>
    <property type="match status" value="1"/>
</dbReference>